<dbReference type="InterPro" id="IPR000601">
    <property type="entry name" value="PKD_dom"/>
</dbReference>
<gene>
    <name evidence="3" type="ORF">KME65_09690</name>
</gene>
<dbReference type="SUPFAM" id="SSF49299">
    <property type="entry name" value="PKD domain"/>
    <property type="match status" value="1"/>
</dbReference>
<protein>
    <submittedName>
        <fullName evidence="3">DUF1566 domain-containing protein</fullName>
    </submittedName>
</protein>
<dbReference type="Pfam" id="PF18911">
    <property type="entry name" value="PKD_4"/>
    <property type="match status" value="1"/>
</dbReference>
<dbReference type="SMART" id="SM00089">
    <property type="entry name" value="PKD"/>
    <property type="match status" value="1"/>
</dbReference>
<sequence length="933" mass="101894">MEMHREKLAGYYLSLLLSIVLLGCGGGSSDSDGQASGVVEQQGLSLDGYNLFASLDSTTTYLMDNEGSVVHSWASDYPPGNAVYLLQAGELLHTGNIGNSRFDAGGAGGVVQTLDWDGEVTWEYHYSSGTHLQHHDVEMLPNGNLLMIAWQLKSEAEAIAAGRDPSLLTEGELWPDSVIEVRPTGADSGEIVWQWQSWDHLVQEYDPGKPNYGVVAEHPELIDLNHAMNGSADWHHINAIDYNAELDQILLTVHNFSEIWIIDHSTTTAEAAGHTGGNSGRGGDLLYRWGNPRAYGTGNSDDQRLFVPHDAEWIETDYPGERNLLIFNNGGGRPEGDYSSIEEITPPLEEDGSYGHVAGAAYGPDEAVWSYTAETPTDFYAMNISGQQRLANGNTLICDGPDGYFFEVTSAGETVWDYQISGAVFRVERYSADSPGFDGTPLDDETTNLSPEADAGGPYSAQLSTMIALDGSASRDSDGWIASYAWDLDNDGEYDDATGITADFSATEAGIFTIALQVTDDAGKMDAETTTVTVTDGETNSLDYPIVDTGQQRFFDNSSEIATPSEGDTFHGQDAQFDGNQPSYSHSDDGLTVYDKVTGLTWTQTADLDGDGDIDADDKLTFDEAQSYPGTRNTQVYGGYSDWRLPTMKELYSLMNFNGTDLMSDDTSQLIPFIDTDYFEFAYGDTAAGERVIDAQFWSSNRYVDYVFDSQQATFGLNLADGRIKGYPSGSGGVVKTNYVYLVRGNTAYGVNDFTDNGDGTISDNATGLMWSQDDSGSGMAWTDALAWVEQKNAEDHLGYSDWRLPNAKEMQSLLDYSRAPGATGSAAIDPLFNITSIVNEGGESDYPWFWTGTTHIRSDGSGSSAVYICFGRAMGYMNSTWMDVHGAGAQRSDSKEADFRRYSYVNDGYYFDMSPQGDAVRIYNYVRLVRDL</sequence>
<dbReference type="InterPro" id="IPR053143">
    <property type="entry name" value="Arylsulfate_ST"/>
</dbReference>
<organism evidence="3 4">
    <name type="scientific">Candidatus Thiodiazotropha taylori</name>
    <dbReference type="NCBI Taxonomy" id="2792791"/>
    <lineage>
        <taxon>Bacteria</taxon>
        <taxon>Pseudomonadati</taxon>
        <taxon>Pseudomonadota</taxon>
        <taxon>Gammaproteobacteria</taxon>
        <taxon>Chromatiales</taxon>
        <taxon>Sedimenticolaceae</taxon>
        <taxon>Candidatus Thiodiazotropha</taxon>
    </lineage>
</organism>
<feature type="region of interest" description="Disordered" evidence="1">
    <location>
        <begin position="563"/>
        <end position="586"/>
    </location>
</feature>
<evidence type="ECO:0000313" key="4">
    <source>
        <dbReference type="Proteomes" id="UP000770889"/>
    </source>
</evidence>
<dbReference type="Proteomes" id="UP000770889">
    <property type="component" value="Unassembled WGS sequence"/>
</dbReference>
<accession>A0A944QUR2</accession>
<evidence type="ECO:0000259" key="2">
    <source>
        <dbReference type="PROSITE" id="PS50093"/>
    </source>
</evidence>
<dbReference type="InterPro" id="IPR035986">
    <property type="entry name" value="PKD_dom_sf"/>
</dbReference>
<dbReference type="GO" id="GO:0004062">
    <property type="term" value="F:aryl sulfotransferase activity"/>
    <property type="evidence" value="ECO:0007669"/>
    <property type="project" value="InterPro"/>
</dbReference>
<dbReference type="Pfam" id="PF07603">
    <property type="entry name" value="Lcl_C"/>
    <property type="match status" value="2"/>
</dbReference>
<feature type="domain" description="PKD" evidence="2">
    <location>
        <begin position="450"/>
        <end position="535"/>
    </location>
</feature>
<dbReference type="Gene3D" id="2.60.40.10">
    <property type="entry name" value="Immunoglobulins"/>
    <property type="match status" value="1"/>
</dbReference>
<dbReference type="CDD" id="cd00146">
    <property type="entry name" value="PKD"/>
    <property type="match status" value="1"/>
</dbReference>
<evidence type="ECO:0000313" key="3">
    <source>
        <dbReference type="EMBL" id="MBT2989224.1"/>
    </source>
</evidence>
<dbReference type="PROSITE" id="PS51257">
    <property type="entry name" value="PROKAR_LIPOPROTEIN"/>
    <property type="match status" value="1"/>
</dbReference>
<dbReference type="InterPro" id="IPR022409">
    <property type="entry name" value="PKD/Chitinase_dom"/>
</dbReference>
<dbReference type="PANTHER" id="PTHR35340">
    <property type="entry name" value="PQQ ENZYME REPEAT PROTEIN-RELATED"/>
    <property type="match status" value="1"/>
</dbReference>
<dbReference type="PROSITE" id="PS50093">
    <property type="entry name" value="PKD"/>
    <property type="match status" value="1"/>
</dbReference>
<reference evidence="3 4" key="1">
    <citation type="submission" date="2021-05" db="EMBL/GenBank/DDBJ databases">
        <title>Genetic and Functional Diversity in Clade A Lucinid endosymbionts from the Bahamas.</title>
        <authorList>
            <person name="Giani N.M."/>
            <person name="Engel A.S."/>
            <person name="Campbell B.J."/>
        </authorList>
    </citation>
    <scope>NUCLEOTIDE SEQUENCE [LARGE SCALE GENOMIC DNA]</scope>
    <source>
        <strain evidence="3">LUC16012Gg_MoonRockCtena</strain>
    </source>
</reference>
<dbReference type="InterPro" id="IPR013783">
    <property type="entry name" value="Ig-like_fold"/>
</dbReference>
<dbReference type="EMBL" id="JAHHGM010000007">
    <property type="protein sequence ID" value="MBT2989224.1"/>
    <property type="molecule type" value="Genomic_DNA"/>
</dbReference>
<evidence type="ECO:0000256" key="1">
    <source>
        <dbReference type="SAM" id="MobiDB-lite"/>
    </source>
</evidence>
<dbReference type="InterPro" id="IPR010262">
    <property type="entry name" value="Arylsulfotransferase_bact"/>
</dbReference>
<name>A0A944QUR2_9GAMM</name>
<proteinExistence type="predicted"/>
<dbReference type="AlphaFoldDB" id="A0A944QUR2"/>
<dbReference type="PANTHER" id="PTHR35340:SF5">
    <property type="entry name" value="ASST-DOMAIN-CONTAINING PROTEIN"/>
    <property type="match status" value="1"/>
</dbReference>
<dbReference type="Pfam" id="PF05935">
    <property type="entry name" value="Arylsulfotrans"/>
    <property type="match status" value="1"/>
</dbReference>
<dbReference type="InterPro" id="IPR011460">
    <property type="entry name" value="Lcl_C"/>
</dbReference>
<feature type="region of interest" description="Disordered" evidence="1">
    <location>
        <begin position="434"/>
        <end position="456"/>
    </location>
</feature>
<comment type="caution">
    <text evidence="3">The sequence shown here is derived from an EMBL/GenBank/DDBJ whole genome shotgun (WGS) entry which is preliminary data.</text>
</comment>